<gene>
    <name evidence="2" type="ORF">UFOVP181_11</name>
    <name evidence="1" type="ORF">UFOVP57_152</name>
</gene>
<name>A0A6J7WDH4_9CAUD</name>
<organism evidence="2">
    <name type="scientific">uncultured Caudovirales phage</name>
    <dbReference type="NCBI Taxonomy" id="2100421"/>
    <lineage>
        <taxon>Viruses</taxon>
        <taxon>Duplodnaviria</taxon>
        <taxon>Heunggongvirae</taxon>
        <taxon>Uroviricota</taxon>
        <taxon>Caudoviricetes</taxon>
        <taxon>Peduoviridae</taxon>
        <taxon>Maltschvirus</taxon>
        <taxon>Maltschvirus maltsch</taxon>
    </lineage>
</organism>
<reference evidence="2" key="1">
    <citation type="submission" date="2020-05" db="EMBL/GenBank/DDBJ databases">
        <authorList>
            <person name="Chiriac C."/>
            <person name="Salcher M."/>
            <person name="Ghai R."/>
            <person name="Kavagutti S V."/>
        </authorList>
    </citation>
    <scope>NUCLEOTIDE SEQUENCE</scope>
</reference>
<evidence type="ECO:0000313" key="1">
    <source>
        <dbReference type="EMBL" id="CAB4125544.1"/>
    </source>
</evidence>
<accession>A0A6J7WDH4</accession>
<evidence type="ECO:0000313" key="2">
    <source>
        <dbReference type="EMBL" id="CAB5208397.1"/>
    </source>
</evidence>
<protein>
    <submittedName>
        <fullName evidence="2">Uncharacterized protein</fullName>
    </submittedName>
</protein>
<sequence>MNKPYILLCNSKAKVPADIGHYATLRDAEKAIKEFQKRNDRVRAMMKKYPGGYVEDLYCDLKIIGPGLEE</sequence>
<dbReference type="EMBL" id="LR796187">
    <property type="protein sequence ID" value="CAB4125544.1"/>
    <property type="molecule type" value="Genomic_DNA"/>
</dbReference>
<proteinExistence type="predicted"/>
<dbReference type="EMBL" id="LR798231">
    <property type="protein sequence ID" value="CAB5208397.1"/>
    <property type="molecule type" value="Genomic_DNA"/>
</dbReference>